<dbReference type="AlphaFoldDB" id="A0A7J7K041"/>
<dbReference type="Gene3D" id="1.10.150.50">
    <property type="entry name" value="Transcription Factor, Ets-1"/>
    <property type="match status" value="1"/>
</dbReference>
<accession>A0A7J7K041</accession>
<proteinExistence type="predicted"/>
<keyword evidence="3" id="KW-1185">Reference proteome</keyword>
<dbReference type="SUPFAM" id="SSF47769">
    <property type="entry name" value="SAM/Pointed domain"/>
    <property type="match status" value="1"/>
</dbReference>
<protein>
    <recommendedName>
        <fullName evidence="1">SAM domain-containing protein</fullName>
    </recommendedName>
</protein>
<feature type="domain" description="SAM" evidence="1">
    <location>
        <begin position="8"/>
        <end position="53"/>
    </location>
</feature>
<dbReference type="InterPro" id="IPR001660">
    <property type="entry name" value="SAM"/>
</dbReference>
<dbReference type="PROSITE" id="PS50105">
    <property type="entry name" value="SAM_DOMAIN"/>
    <property type="match status" value="1"/>
</dbReference>
<dbReference type="Proteomes" id="UP000593567">
    <property type="component" value="Unassembled WGS sequence"/>
</dbReference>
<gene>
    <name evidence="2" type="ORF">EB796_010733</name>
</gene>
<dbReference type="InterPro" id="IPR013761">
    <property type="entry name" value="SAM/pointed_sf"/>
</dbReference>
<comment type="caution">
    <text evidence="2">The sequence shown here is derived from an EMBL/GenBank/DDBJ whole genome shotgun (WGS) entry which is preliminary data.</text>
</comment>
<evidence type="ECO:0000313" key="2">
    <source>
        <dbReference type="EMBL" id="KAF6030966.1"/>
    </source>
</evidence>
<organism evidence="2 3">
    <name type="scientific">Bugula neritina</name>
    <name type="common">Brown bryozoan</name>
    <name type="synonym">Sertularia neritina</name>
    <dbReference type="NCBI Taxonomy" id="10212"/>
    <lineage>
        <taxon>Eukaryota</taxon>
        <taxon>Metazoa</taxon>
        <taxon>Spiralia</taxon>
        <taxon>Lophotrochozoa</taxon>
        <taxon>Bryozoa</taxon>
        <taxon>Gymnolaemata</taxon>
        <taxon>Cheilostomatida</taxon>
        <taxon>Flustrina</taxon>
        <taxon>Buguloidea</taxon>
        <taxon>Bugulidae</taxon>
        <taxon>Bugula</taxon>
    </lineage>
</organism>
<name>A0A7J7K041_BUGNE</name>
<evidence type="ECO:0000313" key="3">
    <source>
        <dbReference type="Proteomes" id="UP000593567"/>
    </source>
</evidence>
<dbReference type="EMBL" id="VXIV02001650">
    <property type="protein sequence ID" value="KAF6030966.1"/>
    <property type="molecule type" value="Genomic_DNA"/>
</dbReference>
<dbReference type="Pfam" id="PF00536">
    <property type="entry name" value="SAM_1"/>
    <property type="match status" value="1"/>
</dbReference>
<reference evidence="2" key="1">
    <citation type="submission" date="2020-06" db="EMBL/GenBank/DDBJ databases">
        <title>Draft genome of Bugula neritina, a colonial animal packing powerful symbionts and potential medicines.</title>
        <authorList>
            <person name="Rayko M."/>
        </authorList>
    </citation>
    <scope>NUCLEOTIDE SEQUENCE [LARGE SCALE GENOMIC DNA]</scope>
    <source>
        <strain evidence="2">Kwan_BN1</strain>
    </source>
</reference>
<sequence length="68" mass="7731">MCVKPALERSSAVTTWLLALSMPQYVSVFNRNKWKTLKQVSKLSREELLEGGIKSQHLFKIVDAIAKL</sequence>
<evidence type="ECO:0000259" key="1">
    <source>
        <dbReference type="PROSITE" id="PS50105"/>
    </source>
</evidence>